<evidence type="ECO:0000256" key="7">
    <source>
        <dbReference type="ARBA" id="ARBA00023136"/>
    </source>
</evidence>
<dbReference type="InterPro" id="IPR003784">
    <property type="entry name" value="BioY"/>
</dbReference>
<dbReference type="GO" id="GO:0015225">
    <property type="term" value="F:biotin transmembrane transporter activity"/>
    <property type="evidence" value="ECO:0007669"/>
    <property type="project" value="UniProtKB-UniRule"/>
</dbReference>
<dbReference type="PIRSF" id="PIRSF016661">
    <property type="entry name" value="BioY"/>
    <property type="match status" value="1"/>
</dbReference>
<feature type="transmembrane region" description="Helical" evidence="9">
    <location>
        <begin position="39"/>
        <end position="65"/>
    </location>
</feature>
<feature type="transmembrane region" description="Helical" evidence="9">
    <location>
        <begin position="85"/>
        <end position="103"/>
    </location>
</feature>
<dbReference type="Pfam" id="PF02632">
    <property type="entry name" value="BioY"/>
    <property type="match status" value="1"/>
</dbReference>
<dbReference type="GO" id="GO:0005886">
    <property type="term" value="C:plasma membrane"/>
    <property type="evidence" value="ECO:0007669"/>
    <property type="project" value="UniProtKB-SubCell"/>
</dbReference>
<keyword evidence="4 8" id="KW-1003">Cell membrane</keyword>
<keyword evidence="6 9" id="KW-1133">Transmembrane helix</keyword>
<evidence type="ECO:0000256" key="1">
    <source>
        <dbReference type="ARBA" id="ARBA00004651"/>
    </source>
</evidence>
<evidence type="ECO:0000256" key="6">
    <source>
        <dbReference type="ARBA" id="ARBA00022989"/>
    </source>
</evidence>
<keyword evidence="11" id="KW-1185">Reference proteome</keyword>
<feature type="transmembrane region" description="Helical" evidence="9">
    <location>
        <begin position="149"/>
        <end position="168"/>
    </location>
</feature>
<name>A0A8E2I3G8_9BACI</name>
<keyword evidence="3 8" id="KW-0813">Transport</keyword>
<comment type="caution">
    <text evidence="10">The sequence shown here is derived from an EMBL/GenBank/DDBJ whole genome shotgun (WGS) entry which is preliminary data.</text>
</comment>
<evidence type="ECO:0000313" key="11">
    <source>
        <dbReference type="Proteomes" id="UP000189761"/>
    </source>
</evidence>
<accession>A0A8E2I3G8</accession>
<dbReference type="Proteomes" id="UP000189761">
    <property type="component" value="Unassembled WGS sequence"/>
</dbReference>
<dbReference type="RefSeq" id="WP_078111497.1">
    <property type="nucleotide sequence ID" value="NZ_CP065424.1"/>
</dbReference>
<proteinExistence type="inferred from homology"/>
<evidence type="ECO:0000256" key="3">
    <source>
        <dbReference type="ARBA" id="ARBA00022448"/>
    </source>
</evidence>
<evidence type="ECO:0000256" key="9">
    <source>
        <dbReference type="SAM" id="Phobius"/>
    </source>
</evidence>
<evidence type="ECO:0000256" key="2">
    <source>
        <dbReference type="ARBA" id="ARBA00010692"/>
    </source>
</evidence>
<keyword evidence="7 8" id="KW-0472">Membrane</keyword>
<reference evidence="10 11" key="1">
    <citation type="submission" date="2017-01" db="EMBL/GenBank/DDBJ databases">
        <title>Draft genome sequence of Bacillus oleronius.</title>
        <authorList>
            <person name="Allam M."/>
        </authorList>
    </citation>
    <scope>NUCLEOTIDE SEQUENCE [LARGE SCALE GENOMIC DNA]</scope>
    <source>
        <strain evidence="10 11">DSM 9356</strain>
    </source>
</reference>
<gene>
    <name evidence="10" type="ORF">BWZ43_25120</name>
</gene>
<keyword evidence="5 9" id="KW-0812">Transmembrane</keyword>
<evidence type="ECO:0000256" key="4">
    <source>
        <dbReference type="ARBA" id="ARBA00022475"/>
    </source>
</evidence>
<dbReference type="PANTHER" id="PTHR34295">
    <property type="entry name" value="BIOTIN TRANSPORTER BIOY"/>
    <property type="match status" value="1"/>
</dbReference>
<organism evidence="10 11">
    <name type="scientific">Heyndrickxia oleronia</name>
    <dbReference type="NCBI Taxonomy" id="38875"/>
    <lineage>
        <taxon>Bacteria</taxon>
        <taxon>Bacillati</taxon>
        <taxon>Bacillota</taxon>
        <taxon>Bacilli</taxon>
        <taxon>Bacillales</taxon>
        <taxon>Bacillaceae</taxon>
        <taxon>Heyndrickxia</taxon>
    </lineage>
</organism>
<comment type="similarity">
    <text evidence="2 8">Belongs to the BioY family.</text>
</comment>
<dbReference type="Gene3D" id="1.10.1760.20">
    <property type="match status" value="1"/>
</dbReference>
<evidence type="ECO:0000256" key="5">
    <source>
        <dbReference type="ARBA" id="ARBA00022692"/>
    </source>
</evidence>
<protein>
    <recommendedName>
        <fullName evidence="8">Biotin transporter</fullName>
    </recommendedName>
</protein>
<sequence length="187" mass="19972">MKVRDITYISLFAAVMGALGLIPPITLSFTPVPITIQTIGVLLSGGILGARLGAWSQIVFLAIVATGIPLLSGGRGGIGVFVGPSAGYLFGYIIISFLVGYFISRINSIGFFKIFIINVLVGVLLLYVFGIPVQSFIMDIPIIKTIKISLVYIPGDLIKAVVASFLVYKLKNSPGISSRLPNIRRAQ</sequence>
<feature type="transmembrane region" description="Helical" evidence="9">
    <location>
        <begin position="6"/>
        <end position="27"/>
    </location>
</feature>
<dbReference type="AlphaFoldDB" id="A0A8E2I3G8"/>
<evidence type="ECO:0000313" key="10">
    <source>
        <dbReference type="EMBL" id="OOP65337.1"/>
    </source>
</evidence>
<comment type="subcellular location">
    <subcellularLocation>
        <location evidence="1 8">Cell membrane</location>
        <topology evidence="1 8">Multi-pass membrane protein</topology>
    </subcellularLocation>
</comment>
<feature type="transmembrane region" description="Helical" evidence="9">
    <location>
        <begin position="115"/>
        <end position="137"/>
    </location>
</feature>
<dbReference type="PANTHER" id="PTHR34295:SF4">
    <property type="entry name" value="BIOTIN TRANSPORTER BIOY-RELATED"/>
    <property type="match status" value="1"/>
</dbReference>
<evidence type="ECO:0000256" key="8">
    <source>
        <dbReference type="PIRNR" id="PIRNR016661"/>
    </source>
</evidence>
<dbReference type="EMBL" id="MTLA01000504">
    <property type="protein sequence ID" value="OOP65337.1"/>
    <property type="molecule type" value="Genomic_DNA"/>
</dbReference>